<evidence type="ECO:0000259" key="1">
    <source>
        <dbReference type="PROSITE" id="PS50013"/>
    </source>
</evidence>
<sequence>MGDFVLSGNVTRRENKLIPHWKGPHRVVVTNNGWTYDVQEFVAPFAIITRHIMRLKIFRDKYLGVTEDLWEYATYANGGHMVQRFLDCKMKFDTHQWEVLVQWRGLDEAENSWEPARILLEDFPLLLARWVRTDAKAEGMRSFVLNETSSRRGK</sequence>
<dbReference type="SMART" id="SM00298">
    <property type="entry name" value="CHROMO"/>
    <property type="match status" value="1"/>
</dbReference>
<organism evidence="2 3">
    <name type="scientific">Albugo candida</name>
    <dbReference type="NCBI Taxonomy" id="65357"/>
    <lineage>
        <taxon>Eukaryota</taxon>
        <taxon>Sar</taxon>
        <taxon>Stramenopiles</taxon>
        <taxon>Oomycota</taxon>
        <taxon>Peronosporomycetes</taxon>
        <taxon>Albuginales</taxon>
        <taxon>Albuginaceae</taxon>
        <taxon>Albugo</taxon>
    </lineage>
</organism>
<gene>
    <name evidence="2" type="ORF">BN9_112800</name>
</gene>
<dbReference type="Gene3D" id="2.40.50.40">
    <property type="match status" value="1"/>
</dbReference>
<dbReference type="Proteomes" id="UP000053237">
    <property type="component" value="Unassembled WGS sequence"/>
</dbReference>
<name>A0A024GTC0_9STRA</name>
<dbReference type="EMBL" id="CAIX01000349">
    <property type="protein sequence ID" value="CCI49827.1"/>
    <property type="molecule type" value="Genomic_DNA"/>
</dbReference>
<proteinExistence type="predicted"/>
<evidence type="ECO:0000313" key="2">
    <source>
        <dbReference type="EMBL" id="CCI49827.1"/>
    </source>
</evidence>
<dbReference type="Pfam" id="PF00385">
    <property type="entry name" value="Chromo"/>
    <property type="match status" value="1"/>
</dbReference>
<comment type="caution">
    <text evidence="2">The sequence shown here is derived from an EMBL/GenBank/DDBJ whole genome shotgun (WGS) entry which is preliminary data.</text>
</comment>
<dbReference type="InterPro" id="IPR000953">
    <property type="entry name" value="Chromo/chromo_shadow_dom"/>
</dbReference>
<reference evidence="2 3" key="1">
    <citation type="submission" date="2012-05" db="EMBL/GenBank/DDBJ databases">
        <title>Recombination and specialization in a pathogen metapopulation.</title>
        <authorList>
            <person name="Gardiner A."/>
            <person name="Kemen E."/>
            <person name="Schultz-Larsen T."/>
            <person name="MacLean D."/>
            <person name="Van Oosterhout C."/>
            <person name="Jones J.D.G."/>
        </authorList>
    </citation>
    <scope>NUCLEOTIDE SEQUENCE [LARGE SCALE GENOMIC DNA]</scope>
    <source>
        <strain evidence="2 3">Ac Nc2</strain>
    </source>
</reference>
<keyword evidence="3" id="KW-1185">Reference proteome</keyword>
<feature type="domain" description="Chromo" evidence="1">
    <location>
        <begin position="80"/>
        <end position="142"/>
    </location>
</feature>
<accession>A0A024GTC0</accession>
<evidence type="ECO:0000313" key="3">
    <source>
        <dbReference type="Proteomes" id="UP000053237"/>
    </source>
</evidence>
<dbReference type="OrthoDB" id="78677at2759"/>
<dbReference type="AlphaFoldDB" id="A0A024GTC0"/>
<dbReference type="PROSITE" id="PS50013">
    <property type="entry name" value="CHROMO_2"/>
    <property type="match status" value="1"/>
</dbReference>
<dbReference type="InParanoid" id="A0A024GTC0"/>
<dbReference type="InterPro" id="IPR016197">
    <property type="entry name" value="Chromo-like_dom_sf"/>
</dbReference>
<dbReference type="InterPro" id="IPR023780">
    <property type="entry name" value="Chromo_domain"/>
</dbReference>
<protein>
    <recommendedName>
        <fullName evidence="1">Chromo domain-containing protein</fullName>
    </recommendedName>
</protein>
<dbReference type="SUPFAM" id="SSF54160">
    <property type="entry name" value="Chromo domain-like"/>
    <property type="match status" value="1"/>
</dbReference>